<dbReference type="RefSeq" id="WP_131850230.1">
    <property type="nucleotide sequence ID" value="NZ_SKFH01000001.1"/>
</dbReference>
<keyword evidence="1" id="KW-0472">Membrane</keyword>
<sequence>MKIPIQYERKAVIQALRYHFLSRREIRLMIILVNVFALASAVLFYMHKILPLAFLLGSFLWFSLMLVFWWVLPLLVYRRNETFQDHFTMEFFDDGFRLGNERGERFFPWKRLSTYTETPGFLYFYFDPRSFFLVPTKGFATADDLQEIRMLLRQQVGKK</sequence>
<keyword evidence="1" id="KW-0812">Transmembrane</keyword>
<dbReference type="Pfam" id="PF14317">
    <property type="entry name" value="YcxB"/>
    <property type="match status" value="1"/>
</dbReference>
<feature type="transmembrane region" description="Helical" evidence="1">
    <location>
        <begin position="52"/>
        <end position="77"/>
    </location>
</feature>
<feature type="transmembrane region" description="Helical" evidence="1">
    <location>
        <begin position="26"/>
        <end position="46"/>
    </location>
</feature>
<comment type="caution">
    <text evidence="3">The sequence shown here is derived from an EMBL/GenBank/DDBJ whole genome shotgun (WGS) entry which is preliminary data.</text>
</comment>
<dbReference type="InterPro" id="IPR025588">
    <property type="entry name" value="YcxB-like_C"/>
</dbReference>
<protein>
    <submittedName>
        <fullName evidence="3">YcxB family protein</fullName>
    </submittedName>
</protein>
<evidence type="ECO:0000259" key="2">
    <source>
        <dbReference type="Pfam" id="PF14317"/>
    </source>
</evidence>
<organism evidence="3 4">
    <name type="scientific">Flaviaesturariibacter aridisoli</name>
    <dbReference type="NCBI Taxonomy" id="2545761"/>
    <lineage>
        <taxon>Bacteria</taxon>
        <taxon>Pseudomonadati</taxon>
        <taxon>Bacteroidota</taxon>
        <taxon>Chitinophagia</taxon>
        <taxon>Chitinophagales</taxon>
        <taxon>Chitinophagaceae</taxon>
        <taxon>Flaviaestuariibacter</taxon>
    </lineage>
</organism>
<keyword evidence="4" id="KW-1185">Reference proteome</keyword>
<evidence type="ECO:0000313" key="3">
    <source>
        <dbReference type="EMBL" id="TCZ74874.1"/>
    </source>
</evidence>
<dbReference type="Proteomes" id="UP000295164">
    <property type="component" value="Unassembled WGS sequence"/>
</dbReference>
<evidence type="ECO:0000256" key="1">
    <source>
        <dbReference type="SAM" id="Phobius"/>
    </source>
</evidence>
<evidence type="ECO:0000313" key="4">
    <source>
        <dbReference type="Proteomes" id="UP000295164"/>
    </source>
</evidence>
<keyword evidence="1" id="KW-1133">Transmembrane helix</keyword>
<gene>
    <name evidence="3" type="ORF">E0486_00785</name>
</gene>
<reference evidence="3 4" key="1">
    <citation type="submission" date="2019-03" db="EMBL/GenBank/DDBJ databases">
        <authorList>
            <person name="Kim M.K.M."/>
        </authorList>
    </citation>
    <scope>NUCLEOTIDE SEQUENCE [LARGE SCALE GENOMIC DNA]</scope>
    <source>
        <strain evidence="3 4">17J68-15</strain>
    </source>
</reference>
<accession>A0A4R4E5G1</accession>
<feature type="domain" description="YcxB-like C-terminal" evidence="2">
    <location>
        <begin position="91"/>
        <end position="152"/>
    </location>
</feature>
<dbReference type="EMBL" id="SKFH01000001">
    <property type="protein sequence ID" value="TCZ74874.1"/>
    <property type="molecule type" value="Genomic_DNA"/>
</dbReference>
<dbReference type="AlphaFoldDB" id="A0A4R4E5G1"/>
<proteinExistence type="predicted"/>
<name>A0A4R4E5G1_9BACT</name>
<dbReference type="OrthoDB" id="663382at2"/>